<feature type="domain" description="Mycothiol-dependent maleylpyruvate isomerase metal-binding" evidence="1">
    <location>
        <begin position="11"/>
        <end position="148"/>
    </location>
</feature>
<dbReference type="Pfam" id="PF11716">
    <property type="entry name" value="MDMPI_N"/>
    <property type="match status" value="1"/>
</dbReference>
<protein>
    <submittedName>
        <fullName evidence="2">Maleylpyruvate isomerase</fullName>
        <ecNumber evidence="2">5.2.1.4</ecNumber>
    </submittedName>
</protein>
<dbReference type="InterPro" id="IPR024344">
    <property type="entry name" value="MDMPI_metal-binding"/>
</dbReference>
<accession>A0A7Z0C3S8</accession>
<dbReference type="GO" id="GO:0050077">
    <property type="term" value="F:maleylpyruvate isomerase activity"/>
    <property type="evidence" value="ECO:0007669"/>
    <property type="project" value="UniProtKB-EC"/>
</dbReference>
<evidence type="ECO:0000313" key="2">
    <source>
        <dbReference type="EMBL" id="NYI09414.1"/>
    </source>
</evidence>
<dbReference type="AlphaFoldDB" id="A0A7Z0C3S8"/>
<sequence>MDRPSGDIEACRDAHARMTVLITGADDSVVRRPSLLPDWTVGHVLTHLARNADAMCKRVEGAMRGEVVEQYAGGAAGRAAEIEAGAARDARQIVDDAVQRAARVDDLFAGLSDECWTRPVKTVRGGEHPAALLPYRRWREVEIHLVDLGMGITSSDWPPELVDRMLPSLVAGLPDRADSRELVAWLLGRGSPPHLQPWA</sequence>
<keyword evidence="2" id="KW-0413">Isomerase</keyword>
<dbReference type="Proteomes" id="UP000537326">
    <property type="component" value="Unassembled WGS sequence"/>
</dbReference>
<evidence type="ECO:0000313" key="3">
    <source>
        <dbReference type="Proteomes" id="UP000537326"/>
    </source>
</evidence>
<dbReference type="GO" id="GO:0046872">
    <property type="term" value="F:metal ion binding"/>
    <property type="evidence" value="ECO:0007669"/>
    <property type="project" value="InterPro"/>
</dbReference>
<dbReference type="SUPFAM" id="SSF109854">
    <property type="entry name" value="DinB/YfiT-like putative metalloenzymes"/>
    <property type="match status" value="1"/>
</dbReference>
<evidence type="ECO:0000259" key="1">
    <source>
        <dbReference type="Pfam" id="PF11716"/>
    </source>
</evidence>
<keyword evidence="3" id="KW-1185">Reference proteome</keyword>
<comment type="caution">
    <text evidence="2">The sequence shown here is derived from an EMBL/GenBank/DDBJ whole genome shotgun (WGS) entry which is preliminary data.</text>
</comment>
<dbReference type="RefSeq" id="WP_179530402.1">
    <property type="nucleotide sequence ID" value="NZ_BAAAPP010000012.1"/>
</dbReference>
<dbReference type="Gene3D" id="1.20.120.450">
    <property type="entry name" value="dinb family like domain"/>
    <property type="match status" value="1"/>
</dbReference>
<dbReference type="NCBIfam" id="TIGR03083">
    <property type="entry name" value="maleylpyruvate isomerase family mycothiol-dependent enzyme"/>
    <property type="match status" value="1"/>
</dbReference>
<dbReference type="InterPro" id="IPR034660">
    <property type="entry name" value="DinB/YfiT-like"/>
</dbReference>
<reference evidence="2 3" key="1">
    <citation type="submission" date="2020-07" db="EMBL/GenBank/DDBJ databases">
        <title>Sequencing the genomes of 1000 actinobacteria strains.</title>
        <authorList>
            <person name="Klenk H.-P."/>
        </authorList>
    </citation>
    <scope>NUCLEOTIDE SEQUENCE [LARGE SCALE GENOMIC DNA]</scope>
    <source>
        <strain evidence="2 3">DSM 18248</strain>
    </source>
</reference>
<organism evidence="2 3">
    <name type="scientific">Nocardioides marinus</name>
    <dbReference type="NCBI Taxonomy" id="374514"/>
    <lineage>
        <taxon>Bacteria</taxon>
        <taxon>Bacillati</taxon>
        <taxon>Actinomycetota</taxon>
        <taxon>Actinomycetes</taxon>
        <taxon>Propionibacteriales</taxon>
        <taxon>Nocardioidaceae</taxon>
        <taxon>Nocardioides</taxon>
    </lineage>
</organism>
<dbReference type="EMBL" id="JACBZI010000001">
    <property type="protein sequence ID" value="NYI09414.1"/>
    <property type="molecule type" value="Genomic_DNA"/>
</dbReference>
<dbReference type="EC" id="5.2.1.4" evidence="2"/>
<gene>
    <name evidence="2" type="ORF">BKA05_000929</name>
</gene>
<keyword evidence="2" id="KW-0670">Pyruvate</keyword>
<dbReference type="InterPro" id="IPR017517">
    <property type="entry name" value="Maleyloyr_isom"/>
</dbReference>
<name>A0A7Z0C3S8_9ACTN</name>
<proteinExistence type="predicted"/>